<organism evidence="1 2">
    <name type="scientific">Winogradskyella pelagia</name>
    <dbReference type="NCBI Taxonomy" id="2819984"/>
    <lineage>
        <taxon>Bacteria</taxon>
        <taxon>Pseudomonadati</taxon>
        <taxon>Bacteroidota</taxon>
        <taxon>Flavobacteriia</taxon>
        <taxon>Flavobacteriales</taxon>
        <taxon>Flavobacteriaceae</taxon>
        <taxon>Winogradskyella</taxon>
    </lineage>
</organism>
<reference evidence="1 2" key="1">
    <citation type="submission" date="2021-03" db="EMBL/GenBank/DDBJ databases">
        <title>Winogradskyella sp. nov., isolated from costal sediment.</title>
        <authorList>
            <person name="Gao C."/>
        </authorList>
    </citation>
    <scope>NUCLEOTIDE SEQUENCE [LARGE SCALE GENOMIC DNA]</scope>
    <source>
        <strain evidence="1 2">DF17</strain>
    </source>
</reference>
<dbReference type="EMBL" id="JAGEVF010000019">
    <property type="protein sequence ID" value="MBO3118042.1"/>
    <property type="molecule type" value="Genomic_DNA"/>
</dbReference>
<dbReference type="RefSeq" id="WP_208155418.1">
    <property type="nucleotide sequence ID" value="NZ_JAGEVF010000019.1"/>
</dbReference>
<evidence type="ECO:0000313" key="2">
    <source>
        <dbReference type="Proteomes" id="UP000676776"/>
    </source>
</evidence>
<keyword evidence="2" id="KW-1185">Reference proteome</keyword>
<proteinExistence type="predicted"/>
<dbReference type="Proteomes" id="UP000676776">
    <property type="component" value="Unassembled WGS sequence"/>
</dbReference>
<sequence>MKKLLILGVVVCYTAATWSQSTTSINQKPLAKVDFSENVNSPLTPKERTFITEVYGEYAEKYVFSNPNRLKDIKHILRNRVEVNEHPNKDLSSLKKLSSVPLLTAFNANISRDASINASNFNPLKYQFNFFSRETQTKYYRVDNTQLLISILPQHK</sequence>
<evidence type="ECO:0000313" key="1">
    <source>
        <dbReference type="EMBL" id="MBO3118042.1"/>
    </source>
</evidence>
<name>A0ABS3T5K6_9FLAO</name>
<gene>
    <name evidence="1" type="ORF">J4050_14895</name>
</gene>
<accession>A0ABS3T5K6</accession>
<protein>
    <submittedName>
        <fullName evidence="1">Uncharacterized protein</fullName>
    </submittedName>
</protein>
<comment type="caution">
    <text evidence="1">The sequence shown here is derived from an EMBL/GenBank/DDBJ whole genome shotgun (WGS) entry which is preliminary data.</text>
</comment>